<dbReference type="InterPro" id="IPR011049">
    <property type="entry name" value="Serralysin-like_metalloprot_C"/>
</dbReference>
<name>A0AAC9VLN8_9ENTR</name>
<accession>A0AAC9VLN8</accession>
<dbReference type="InterPro" id="IPR001343">
    <property type="entry name" value="Hemolysn_Ca-bd"/>
</dbReference>
<dbReference type="SUPFAM" id="SSF51120">
    <property type="entry name" value="beta-Roll"/>
    <property type="match status" value="1"/>
</dbReference>
<evidence type="ECO:0008006" key="4">
    <source>
        <dbReference type="Google" id="ProtNLM"/>
    </source>
</evidence>
<dbReference type="EMBL" id="CP022932">
    <property type="protein sequence ID" value="ASV33394.1"/>
    <property type="molecule type" value="Genomic_DNA"/>
</dbReference>
<evidence type="ECO:0000256" key="1">
    <source>
        <dbReference type="ARBA" id="ARBA00022837"/>
    </source>
</evidence>
<dbReference type="Pfam" id="PF00353">
    <property type="entry name" value="HemolysinCabind"/>
    <property type="match status" value="1"/>
</dbReference>
<organism evidence="2 3">
    <name type="scientific">Candidatus Williamhamiltonella defendens</name>
    <dbReference type="NCBI Taxonomy" id="138072"/>
    <lineage>
        <taxon>Bacteria</taxon>
        <taxon>Pseudomonadati</taxon>
        <taxon>Pseudomonadota</taxon>
        <taxon>Gammaproteobacteria</taxon>
        <taxon>Enterobacterales</taxon>
        <taxon>Enterobacteriaceae</taxon>
        <taxon>aphid secondary symbionts</taxon>
        <taxon>Candidatus Williamhamiltonella</taxon>
    </lineage>
</organism>
<dbReference type="GO" id="GO:0005509">
    <property type="term" value="F:calcium ion binding"/>
    <property type="evidence" value="ECO:0007669"/>
    <property type="project" value="InterPro"/>
</dbReference>
<dbReference type="Proteomes" id="UP000792865">
    <property type="component" value="Chromosome"/>
</dbReference>
<gene>
    <name evidence="2" type="ORF">CJJ18_04290</name>
</gene>
<dbReference type="Gene3D" id="2.150.10.10">
    <property type="entry name" value="Serralysin-like metalloprotease, C-terminal"/>
    <property type="match status" value="1"/>
</dbReference>
<proteinExistence type="predicted"/>
<protein>
    <recommendedName>
        <fullName evidence="4">Haemolysin-type calcium binding-related domain-containing protein</fullName>
    </recommendedName>
</protein>
<sequence length="202" mass="23093">MRYIGINRKEDVLPFPANLKEIDQIIRLKNKESLWPLLANLKEIEHIHGHTKTPDYLVGNEKNNILNGLGGRDEIWGHEGNDTLILEQGIASGGPGIDHTIILKNTQPHPVNVSLHDDGEEALSLITFQHRYSEIKDFTLHLNEHGQYDLQMLLKSEERQATTVIIKNAYQFEGQRKTNCCQAVPIFSIHRMASPYLPNFQR</sequence>
<evidence type="ECO:0000313" key="3">
    <source>
        <dbReference type="Proteomes" id="UP000792865"/>
    </source>
</evidence>
<reference evidence="2" key="1">
    <citation type="submission" date="2017-08" db="EMBL/GenBank/DDBJ databases">
        <title>Genome sequence of Candidatus Hamiltonella defensa from Acyrthosiphon pisum strain MI47.</title>
        <authorList>
            <person name="Patel V.A."/>
            <person name="Chevignon G."/>
            <person name="Russell J.A."/>
            <person name="Oliver K.M."/>
        </authorList>
    </citation>
    <scope>NUCLEOTIDE SEQUENCE</scope>
    <source>
        <strain evidence="2">MI47</strain>
    </source>
</reference>
<keyword evidence="1" id="KW-0106">Calcium</keyword>
<dbReference type="AlphaFoldDB" id="A0AAC9VLN8"/>
<evidence type="ECO:0000313" key="2">
    <source>
        <dbReference type="EMBL" id="ASV33394.1"/>
    </source>
</evidence>